<dbReference type="AlphaFoldDB" id="B7KAD6"/>
<proteinExistence type="predicted"/>
<keyword evidence="1" id="KW-0378">Hydrolase</keyword>
<keyword evidence="6" id="KW-1185">Reference proteome</keyword>
<dbReference type="GO" id="GO:0016042">
    <property type="term" value="P:lipid catabolic process"/>
    <property type="evidence" value="ECO:0007669"/>
    <property type="project" value="UniProtKB-KW"/>
</dbReference>
<dbReference type="HOGENOM" id="CLU_029435_0_0_3"/>
<evidence type="ECO:0000313" key="5">
    <source>
        <dbReference type="EMBL" id="ACK72910.1"/>
    </source>
</evidence>
<gene>
    <name evidence="5" type="ordered locus">PCC7424_4547</name>
</gene>
<accession>B7KAD6</accession>
<dbReference type="STRING" id="65393.PCC7424_4547"/>
<sequence>MLYRSWPQTVFFFVYTPISLSLRVESLAEFAKTGDVDPDLRFYFNITGTSAQEQEAFRRALLEQAQVDPVLLSRLFNTDIGEAILETFGEIIQIQRDGNGKYALRGALITAAFEPEGLSLLNFLQELPVNIQIDISQALALSSAVSAVVDATTLITADIARLSLQEVQRNPPDFSQLPDLRLRGGYGVQEREVWNLYDQNRNRKLYALVYKPERYPPGKIPVVIFSHGLASRPEDFAEQARHLASYGYVVVLPNHPGSDINQVRGLIEGFNRDIFVLNEFIDRPLDISFMIDVLESRNQEQFEGRLNLKSVGVAGHSFGGYGALAVAGATLNFDYLEKECSQQFRYLNVSLLLQCRALELPRKEYNFRDERVGAVFVANPVNSAIFGPEGLAKINLPVFLGAGTYDPATPVIFEQARSFPWFTVPNKYLLIIEGQAHVDFSQLDAGLTEIIDSVENLTLPSPYLINSYANAMMTAFFQTYTANNPDYLIYLQPSYAVYLSQGEPFKSYLITSESSDELAQILAQFRDRNPLFR</sequence>
<dbReference type="eggNOG" id="COG4188">
    <property type="taxonomic scope" value="Bacteria"/>
</dbReference>
<evidence type="ECO:0000259" key="4">
    <source>
        <dbReference type="Pfam" id="PF07176"/>
    </source>
</evidence>
<dbReference type="KEGG" id="cyc:PCC7424_4547"/>
<dbReference type="InterPro" id="IPR029058">
    <property type="entry name" value="AB_hydrolase_fold"/>
</dbReference>
<dbReference type="ESTHER" id="cyap7-b7kad6">
    <property type="family name" value="Duf_1400"/>
</dbReference>
<dbReference type="OrthoDB" id="422423at2"/>
<dbReference type="InterPro" id="IPR017395">
    <property type="entry name" value="Chlorophyllase-like"/>
</dbReference>
<evidence type="ECO:0000313" key="6">
    <source>
        <dbReference type="Proteomes" id="UP000002384"/>
    </source>
</evidence>
<dbReference type="SUPFAM" id="SSF53474">
    <property type="entry name" value="alpha/beta-Hydrolases"/>
    <property type="match status" value="1"/>
</dbReference>
<dbReference type="GO" id="GO:0003847">
    <property type="term" value="F:1-alkyl-2-acetylglycerophosphocholine esterase activity"/>
    <property type="evidence" value="ECO:0007669"/>
    <property type="project" value="TreeGrafter"/>
</dbReference>
<name>B7KAD6_GLOC7</name>
<protein>
    <recommendedName>
        <fullName evidence="4">DUF1400 domain-containing protein</fullName>
    </recommendedName>
</protein>
<dbReference type="EMBL" id="CP001291">
    <property type="protein sequence ID" value="ACK72910.1"/>
    <property type="molecule type" value="Genomic_DNA"/>
</dbReference>
<evidence type="ECO:0000256" key="3">
    <source>
        <dbReference type="ARBA" id="ARBA00023098"/>
    </source>
</evidence>
<dbReference type="RefSeq" id="WP_015956493.1">
    <property type="nucleotide sequence ID" value="NC_011729.1"/>
</dbReference>
<feature type="domain" description="DUF1400" evidence="4">
    <location>
        <begin position="12"/>
        <end position="134"/>
    </location>
</feature>
<evidence type="ECO:0000256" key="2">
    <source>
        <dbReference type="ARBA" id="ARBA00022963"/>
    </source>
</evidence>
<reference evidence="6" key="1">
    <citation type="journal article" date="2011" name="MBio">
        <title>Novel metabolic attributes of the genus Cyanothece, comprising a group of unicellular nitrogen-fixing Cyanobacteria.</title>
        <authorList>
            <person name="Bandyopadhyay A."/>
            <person name="Elvitigala T."/>
            <person name="Welsh E."/>
            <person name="Stockel J."/>
            <person name="Liberton M."/>
            <person name="Min H."/>
            <person name="Sherman L.A."/>
            <person name="Pakrasi H.B."/>
        </authorList>
    </citation>
    <scope>NUCLEOTIDE SEQUENCE [LARGE SCALE GENOMIC DNA]</scope>
    <source>
        <strain evidence="6">PCC 7424</strain>
    </source>
</reference>
<evidence type="ECO:0000256" key="1">
    <source>
        <dbReference type="ARBA" id="ARBA00022801"/>
    </source>
</evidence>
<keyword evidence="3" id="KW-0443">Lipid metabolism</keyword>
<dbReference type="InterPro" id="IPR010802">
    <property type="entry name" value="DUF1400"/>
</dbReference>
<organism evidence="5 6">
    <name type="scientific">Gloeothece citriformis (strain PCC 7424)</name>
    <name type="common">Cyanothece sp. (strain PCC 7424)</name>
    <dbReference type="NCBI Taxonomy" id="65393"/>
    <lineage>
        <taxon>Bacteria</taxon>
        <taxon>Bacillati</taxon>
        <taxon>Cyanobacteriota</taxon>
        <taxon>Cyanophyceae</taxon>
        <taxon>Oscillatoriophycideae</taxon>
        <taxon>Chroococcales</taxon>
        <taxon>Aphanothecaceae</taxon>
        <taxon>Gloeothece</taxon>
        <taxon>Gloeothece citriformis</taxon>
    </lineage>
</organism>
<dbReference type="Pfam" id="PF07176">
    <property type="entry name" value="DUF1400"/>
    <property type="match status" value="1"/>
</dbReference>
<dbReference type="PANTHER" id="PTHR10272">
    <property type="entry name" value="PLATELET-ACTIVATING FACTOR ACETYLHYDROLASE"/>
    <property type="match status" value="1"/>
</dbReference>
<dbReference type="Gene3D" id="3.40.50.1820">
    <property type="entry name" value="alpha/beta hydrolase"/>
    <property type="match status" value="1"/>
</dbReference>
<dbReference type="Pfam" id="PF07224">
    <property type="entry name" value="Chlorophyllase"/>
    <property type="match status" value="1"/>
</dbReference>
<dbReference type="PANTHER" id="PTHR10272:SF13">
    <property type="entry name" value="POLY(ETHYLENE TEREPHTHALATE) HYDROLASE"/>
    <property type="match status" value="1"/>
</dbReference>
<dbReference type="Proteomes" id="UP000002384">
    <property type="component" value="Chromosome"/>
</dbReference>
<keyword evidence="2" id="KW-0442">Lipid degradation</keyword>